<protein>
    <submittedName>
        <fullName evidence="4">L-rhamnose isomerase</fullName>
        <ecNumber evidence="4">5.3.1.14</ecNumber>
    </submittedName>
</protein>
<dbReference type="GO" id="GO:0019324">
    <property type="term" value="P:L-lyxose metabolic process"/>
    <property type="evidence" value="ECO:0007669"/>
    <property type="project" value="TreeGrafter"/>
</dbReference>
<evidence type="ECO:0000256" key="1">
    <source>
        <dbReference type="ARBA" id="ARBA00022723"/>
    </source>
</evidence>
<dbReference type="SUPFAM" id="SSF51658">
    <property type="entry name" value="Xylose isomerase-like"/>
    <property type="match status" value="1"/>
</dbReference>
<dbReference type="GO" id="GO:0046872">
    <property type="term" value="F:metal ion binding"/>
    <property type="evidence" value="ECO:0007669"/>
    <property type="project" value="UniProtKB-KW"/>
</dbReference>
<dbReference type="AlphaFoldDB" id="A0A4R5BQW4"/>
<dbReference type="PANTHER" id="PTHR30268">
    <property type="entry name" value="L-RHAMNOSE ISOMERASE"/>
    <property type="match status" value="1"/>
</dbReference>
<dbReference type="EC" id="5.3.1.14" evidence="4"/>
<dbReference type="InterPro" id="IPR013457">
    <property type="entry name" value="Rhamnose_iso-rel"/>
</dbReference>
<dbReference type="EMBL" id="SMKY01000021">
    <property type="protein sequence ID" value="TDD87823.1"/>
    <property type="molecule type" value="Genomic_DNA"/>
</dbReference>
<dbReference type="Proteomes" id="UP000295578">
    <property type="component" value="Unassembled WGS sequence"/>
</dbReference>
<dbReference type="OrthoDB" id="5174871at2"/>
<keyword evidence="5" id="KW-1185">Reference proteome</keyword>
<evidence type="ECO:0000256" key="2">
    <source>
        <dbReference type="ARBA" id="ARBA00023211"/>
    </source>
</evidence>
<accession>A0A4R5BQW4</accession>
<evidence type="ECO:0000256" key="3">
    <source>
        <dbReference type="ARBA" id="ARBA00023235"/>
    </source>
</evidence>
<dbReference type="GO" id="GO:0019301">
    <property type="term" value="P:rhamnose catabolic process"/>
    <property type="evidence" value="ECO:0007669"/>
    <property type="project" value="TreeGrafter"/>
</dbReference>
<name>A0A4R5BQW4_9ACTN</name>
<proteinExistence type="predicted"/>
<dbReference type="PANTHER" id="PTHR30268:SF0">
    <property type="entry name" value="L-RHAMNOSE ISOMERASE"/>
    <property type="match status" value="1"/>
</dbReference>
<organism evidence="4 5">
    <name type="scientific">Actinomadura darangshiensis</name>
    <dbReference type="NCBI Taxonomy" id="705336"/>
    <lineage>
        <taxon>Bacteria</taxon>
        <taxon>Bacillati</taxon>
        <taxon>Actinomycetota</taxon>
        <taxon>Actinomycetes</taxon>
        <taxon>Streptosporangiales</taxon>
        <taxon>Thermomonosporaceae</taxon>
        <taxon>Actinomadura</taxon>
    </lineage>
</organism>
<keyword evidence="1" id="KW-0479">Metal-binding</keyword>
<evidence type="ECO:0000313" key="4">
    <source>
        <dbReference type="EMBL" id="TDD87823.1"/>
    </source>
</evidence>
<gene>
    <name evidence="4" type="primary">rhaI</name>
    <name evidence="4" type="ORF">E1293_07375</name>
</gene>
<dbReference type="InterPro" id="IPR036237">
    <property type="entry name" value="Xyl_isomerase-like_sf"/>
</dbReference>
<sequence>MTDTSAVKDALRRQQIETPSWAYGNSGTRFKVFAQRGVPRTPQEKIDDAAQVHRFTGVAPSVAVHIPWDKVDDYAALSAHAKERGVRIGAVNTNVFQDDDYMLGSVTNPDAAVRRKALDHLLEAVDIMDLTGSRDLKLWFSDGTNYPGQDDIRTRQDRMAEALAAVYERLGADQRFLLEYKLFEPAFYMTDVPDWGTSYAHCLKLGPKAQVVVDTGHHAPGTNIEFIVAFLLREGKLGGFDFNSRFYADDDLMVGAADPFQLFRIMHEVMRGGGYDAETGVAFMLDQCHNIEPKIQGQIRSVMNVQEATAKALLVDVDALRSAQDSGDVLGANGVFMDAYNTDVRPLLAELREEMGLDPDPVAAYRASGYYERVVEERQGGQAAGWGA</sequence>
<evidence type="ECO:0000313" key="5">
    <source>
        <dbReference type="Proteomes" id="UP000295578"/>
    </source>
</evidence>
<dbReference type="Gene3D" id="3.20.20.150">
    <property type="entry name" value="Divalent-metal-dependent TIM barrel enzymes"/>
    <property type="match status" value="1"/>
</dbReference>
<keyword evidence="2" id="KW-0464">Manganese</keyword>
<reference evidence="4 5" key="1">
    <citation type="submission" date="2019-03" db="EMBL/GenBank/DDBJ databases">
        <title>Draft genome sequences of novel Actinobacteria.</title>
        <authorList>
            <person name="Sahin N."/>
            <person name="Ay H."/>
            <person name="Saygin H."/>
        </authorList>
    </citation>
    <scope>NUCLEOTIDE SEQUENCE [LARGE SCALE GENOMIC DNA]</scope>
    <source>
        <strain evidence="4 5">DSM 45941</strain>
    </source>
</reference>
<dbReference type="InterPro" id="IPR050337">
    <property type="entry name" value="L-rhamnose_isomerase"/>
</dbReference>
<dbReference type="GO" id="GO:0008740">
    <property type="term" value="F:L-rhamnose isomerase activity"/>
    <property type="evidence" value="ECO:0007669"/>
    <property type="project" value="UniProtKB-EC"/>
</dbReference>
<keyword evidence="3 4" id="KW-0413">Isomerase</keyword>
<dbReference type="RefSeq" id="WP_132195198.1">
    <property type="nucleotide sequence ID" value="NZ_SMKY01000021.1"/>
</dbReference>
<comment type="caution">
    <text evidence="4">The sequence shown here is derived from an EMBL/GenBank/DDBJ whole genome shotgun (WGS) entry which is preliminary data.</text>
</comment>
<dbReference type="NCBIfam" id="TIGR02635">
    <property type="entry name" value="RhaI_grampos"/>
    <property type="match status" value="1"/>
</dbReference>